<evidence type="ECO:0000313" key="2">
    <source>
        <dbReference type="Proteomes" id="UP000594261"/>
    </source>
</evidence>
<keyword evidence="2" id="KW-1185">Reference proteome</keyword>
<protein>
    <submittedName>
        <fullName evidence="1">Uncharacterized protein</fullName>
    </submittedName>
</protein>
<dbReference type="PANTHER" id="PTHR34196">
    <property type="entry name" value="OS02G0697700 PROTEIN"/>
    <property type="match status" value="1"/>
</dbReference>
<reference evidence="1 2" key="1">
    <citation type="journal article" date="2016" name="G3 (Bethesda)">
        <title>First Draft Assembly and Annotation of the Genome of a California Endemic Oak Quercus lobata Nee (Fagaceae).</title>
        <authorList>
            <person name="Sork V.L."/>
            <person name="Fitz-Gibbon S.T."/>
            <person name="Puiu D."/>
            <person name="Crepeau M."/>
            <person name="Gugger P.F."/>
            <person name="Sherman R."/>
            <person name="Stevens K."/>
            <person name="Langley C.H."/>
            <person name="Pellegrini M."/>
            <person name="Salzberg S.L."/>
        </authorList>
    </citation>
    <scope>NUCLEOTIDE SEQUENCE [LARGE SCALE GENOMIC DNA]</scope>
    <source>
        <strain evidence="1 2">cv. SW786</strain>
    </source>
</reference>
<proteinExistence type="predicted"/>
<dbReference type="EnsemblPlants" id="QL07p005886:mrna">
    <property type="protein sequence ID" value="QL07p005886:mrna"/>
    <property type="gene ID" value="QL07p005886"/>
</dbReference>
<sequence>MVGIFSRFSASRAGHRRTQSALDEREVLPPNSEVTGAATAVTAASHGIEVAVEFKPVEHPSEPLDTDKPIQCPLPEPSILNKAFFPSALKFAVDPRTQYRYFKVLEEFAKKPLGHEDKLLSPSGVKNPWISRLIANKKLMCCVVSSEFSNGYSGLKNGVDFWDSKTSPGHVTLTAENSGIQNGGEIKLEVEDKCKDEDAYVANPPLSQNSLQNQNAKDISIKIESELKETELYLETLYKKPGKHDFYCPNCKVCIDKVLIRSEEVKCPTCFEFLKPIGEWIFGEWKSSKRENDREIPHIDKSPYNNAAPPSTSAITSLSAVPFAASADAATSKRLAFPL</sequence>
<organism evidence="1 2">
    <name type="scientific">Quercus lobata</name>
    <name type="common">Valley oak</name>
    <dbReference type="NCBI Taxonomy" id="97700"/>
    <lineage>
        <taxon>Eukaryota</taxon>
        <taxon>Viridiplantae</taxon>
        <taxon>Streptophyta</taxon>
        <taxon>Embryophyta</taxon>
        <taxon>Tracheophyta</taxon>
        <taxon>Spermatophyta</taxon>
        <taxon>Magnoliopsida</taxon>
        <taxon>eudicotyledons</taxon>
        <taxon>Gunneridae</taxon>
        <taxon>Pentapetalae</taxon>
        <taxon>rosids</taxon>
        <taxon>fabids</taxon>
        <taxon>Fagales</taxon>
        <taxon>Fagaceae</taxon>
        <taxon>Quercus</taxon>
    </lineage>
</organism>
<dbReference type="PANTHER" id="PTHR34196:SF2">
    <property type="entry name" value="OS02G0697700 PROTEIN"/>
    <property type="match status" value="1"/>
</dbReference>
<dbReference type="Proteomes" id="UP000594261">
    <property type="component" value="Chromosome 7"/>
</dbReference>
<dbReference type="InParanoid" id="A0A7N2M3Y0"/>
<name>A0A7N2M3Y0_QUELO</name>
<dbReference type="AlphaFoldDB" id="A0A7N2M3Y0"/>
<reference evidence="1" key="2">
    <citation type="submission" date="2021-01" db="UniProtKB">
        <authorList>
            <consortium name="EnsemblPlants"/>
        </authorList>
    </citation>
    <scope>IDENTIFICATION</scope>
</reference>
<dbReference type="EMBL" id="LRBV02000007">
    <property type="status" value="NOT_ANNOTATED_CDS"/>
    <property type="molecule type" value="Genomic_DNA"/>
</dbReference>
<evidence type="ECO:0000313" key="1">
    <source>
        <dbReference type="EnsemblPlants" id="QL07p005886:mrna"/>
    </source>
</evidence>
<accession>A0A7N2M3Y0</accession>
<dbReference type="Gramene" id="QL07p005886:mrna">
    <property type="protein sequence ID" value="QL07p005886:mrna"/>
    <property type="gene ID" value="QL07p005886"/>
</dbReference>